<gene>
    <name evidence="1" type="ORF">EHS25_005811</name>
</gene>
<dbReference type="EMBL" id="RSCD01000026">
    <property type="protein sequence ID" value="RSH82821.1"/>
    <property type="molecule type" value="Genomic_DNA"/>
</dbReference>
<dbReference type="OrthoDB" id="2563669at2759"/>
<name>A0A427XVR1_9TREE</name>
<evidence type="ECO:0000313" key="2">
    <source>
        <dbReference type="Proteomes" id="UP000279259"/>
    </source>
</evidence>
<sequence length="346" mass="36485">MTRVNVTVNNYDPMVAYTPAGAWHAPDPSAIQNTYHSTTTFGAKASINFTGSSIWVYGTPGSGANYSVTIDPLSQEYYNASFSGTNSTDGSGARTLLYSTRELTYAAHTLEIANLGSGGGFALDTIVLESEVGAEGASLGNITWNASNQSEVFAAGAEYDGGAEIKLFEEGGSAWFSFAGSALYVFGDSSLDQGSYAVYLNASGAPLSSFTPAATLSGRSQGCDRNATSTCLKRGVLKYYTALPWGTHTLKVVKLGNSSAGDVGAWFTFTTAGSEVYMFNTTSNSSCPFVWCDRPGIYTNTNYTAPGSSTKTSGAAELGARSSIFGESERVWAVLGLVWAVWRYIL</sequence>
<proteinExistence type="predicted"/>
<organism evidence="1 2">
    <name type="scientific">Saitozyma podzolica</name>
    <dbReference type="NCBI Taxonomy" id="1890683"/>
    <lineage>
        <taxon>Eukaryota</taxon>
        <taxon>Fungi</taxon>
        <taxon>Dikarya</taxon>
        <taxon>Basidiomycota</taxon>
        <taxon>Agaricomycotina</taxon>
        <taxon>Tremellomycetes</taxon>
        <taxon>Tremellales</taxon>
        <taxon>Trimorphomycetaceae</taxon>
        <taxon>Saitozyma</taxon>
    </lineage>
</organism>
<dbReference type="STRING" id="1890683.A0A427XVR1"/>
<reference evidence="1 2" key="1">
    <citation type="submission" date="2018-11" db="EMBL/GenBank/DDBJ databases">
        <title>Genome sequence of Saitozyma podzolica DSM 27192.</title>
        <authorList>
            <person name="Aliyu H."/>
            <person name="Gorte O."/>
            <person name="Ochsenreither K."/>
        </authorList>
    </citation>
    <scope>NUCLEOTIDE SEQUENCE [LARGE SCALE GENOMIC DNA]</scope>
    <source>
        <strain evidence="1 2">DSM 27192</strain>
    </source>
</reference>
<dbReference type="AlphaFoldDB" id="A0A427XVR1"/>
<keyword evidence="2" id="KW-1185">Reference proteome</keyword>
<dbReference type="Gene3D" id="2.60.120.260">
    <property type="entry name" value="Galactose-binding domain-like"/>
    <property type="match status" value="2"/>
</dbReference>
<evidence type="ECO:0000313" key="1">
    <source>
        <dbReference type="EMBL" id="RSH82821.1"/>
    </source>
</evidence>
<protein>
    <submittedName>
        <fullName evidence="1">Uncharacterized protein</fullName>
    </submittedName>
</protein>
<accession>A0A427XVR1</accession>
<dbReference type="Proteomes" id="UP000279259">
    <property type="component" value="Unassembled WGS sequence"/>
</dbReference>
<comment type="caution">
    <text evidence="1">The sequence shown here is derived from an EMBL/GenBank/DDBJ whole genome shotgun (WGS) entry which is preliminary data.</text>
</comment>